<evidence type="ECO:0000313" key="1">
    <source>
        <dbReference type="Proteomes" id="UP000887565"/>
    </source>
</evidence>
<protein>
    <submittedName>
        <fullName evidence="2">Uncharacterized protein</fullName>
    </submittedName>
</protein>
<name>A0A915HVC0_ROMCU</name>
<sequence>MEDRVLESHFRNQQHPEVARQVHNVDSGIVQMVVKWYKMPLWSFMPCLTTGVITSQTIDDKFILSTMLSQYGFNSKMPLWCNNEQLPEQ</sequence>
<dbReference type="WBParaSite" id="nRc.2.0.1.t05487-RA">
    <property type="protein sequence ID" value="nRc.2.0.1.t05487-RA"/>
    <property type="gene ID" value="nRc.2.0.1.g05487"/>
</dbReference>
<dbReference type="AlphaFoldDB" id="A0A915HVC0"/>
<accession>A0A915HVC0</accession>
<proteinExistence type="predicted"/>
<organism evidence="1 2">
    <name type="scientific">Romanomermis culicivorax</name>
    <name type="common">Nematode worm</name>
    <dbReference type="NCBI Taxonomy" id="13658"/>
    <lineage>
        <taxon>Eukaryota</taxon>
        <taxon>Metazoa</taxon>
        <taxon>Ecdysozoa</taxon>
        <taxon>Nematoda</taxon>
        <taxon>Enoplea</taxon>
        <taxon>Dorylaimia</taxon>
        <taxon>Mermithida</taxon>
        <taxon>Mermithoidea</taxon>
        <taxon>Mermithidae</taxon>
        <taxon>Romanomermis</taxon>
    </lineage>
</organism>
<reference evidence="2" key="1">
    <citation type="submission" date="2022-11" db="UniProtKB">
        <authorList>
            <consortium name="WormBaseParasite"/>
        </authorList>
    </citation>
    <scope>IDENTIFICATION</scope>
</reference>
<evidence type="ECO:0000313" key="2">
    <source>
        <dbReference type="WBParaSite" id="nRc.2.0.1.t05487-RA"/>
    </source>
</evidence>
<dbReference type="Proteomes" id="UP000887565">
    <property type="component" value="Unplaced"/>
</dbReference>
<keyword evidence="1" id="KW-1185">Reference proteome</keyword>